<protein>
    <recommendedName>
        <fullName evidence="4">Selenoprotein M</fullName>
    </recommendedName>
</protein>
<dbReference type="Gene3D" id="3.40.30.50">
    <property type="entry name" value="Sep15/SelM thioredoxin-like domain, active-site redox motif"/>
    <property type="match status" value="1"/>
</dbReference>
<evidence type="ECO:0000256" key="4">
    <source>
        <dbReference type="ARBA" id="ARBA00040773"/>
    </source>
</evidence>
<name>A0AAW0U833_SCYPA</name>
<keyword evidence="2" id="KW-0732">Signal</keyword>
<proteinExistence type="inferred from homology"/>
<evidence type="ECO:0000313" key="7">
    <source>
        <dbReference type="Proteomes" id="UP001487740"/>
    </source>
</evidence>
<comment type="similarity">
    <text evidence="1">Belongs to the selenoprotein M/F family.</text>
</comment>
<dbReference type="Pfam" id="PF08806">
    <property type="entry name" value="Sep15_SelM"/>
    <property type="match status" value="1"/>
</dbReference>
<evidence type="ECO:0000256" key="3">
    <source>
        <dbReference type="ARBA" id="ARBA00022933"/>
    </source>
</evidence>
<dbReference type="GO" id="GO:0016491">
    <property type="term" value="F:oxidoreductase activity"/>
    <property type="evidence" value="ECO:0007669"/>
    <property type="project" value="TreeGrafter"/>
</dbReference>
<sequence length="79" mass="9193">MLQDVPLFHNVDFKHVGGATPELVLLNKHGEVLERIDIKKMSQEEINNLVLKKGFYKKAAKEEEVPREYKEGPYIEKEL</sequence>
<evidence type="ECO:0000256" key="2">
    <source>
        <dbReference type="ARBA" id="ARBA00022729"/>
    </source>
</evidence>
<evidence type="ECO:0000259" key="5">
    <source>
        <dbReference type="Pfam" id="PF08806"/>
    </source>
</evidence>
<dbReference type="InterPro" id="IPR014912">
    <property type="entry name" value="Sep15_SelM_dom"/>
</dbReference>
<dbReference type="InterPro" id="IPR039992">
    <property type="entry name" value="Sep15_SelM"/>
</dbReference>
<dbReference type="EMBL" id="JARAKH010000017">
    <property type="protein sequence ID" value="KAK8395754.1"/>
    <property type="molecule type" value="Genomic_DNA"/>
</dbReference>
<dbReference type="Proteomes" id="UP001487740">
    <property type="component" value="Unassembled WGS sequence"/>
</dbReference>
<dbReference type="AlphaFoldDB" id="A0AAW0U833"/>
<comment type="caution">
    <text evidence="6">The sequence shown here is derived from an EMBL/GenBank/DDBJ whole genome shotgun (WGS) entry which is preliminary data.</text>
</comment>
<reference evidence="6 7" key="1">
    <citation type="submission" date="2023-03" db="EMBL/GenBank/DDBJ databases">
        <title>High-quality genome of Scylla paramamosain provides insights in environmental adaptation.</title>
        <authorList>
            <person name="Zhang L."/>
        </authorList>
    </citation>
    <scope>NUCLEOTIDE SEQUENCE [LARGE SCALE GENOMIC DNA]</scope>
    <source>
        <strain evidence="6">LZ_2023a</strain>
        <tissue evidence="6">Muscle</tissue>
    </source>
</reference>
<dbReference type="PANTHER" id="PTHR13077">
    <property type="entry name" value="SELENOPROTEIN F"/>
    <property type="match status" value="1"/>
</dbReference>
<dbReference type="GO" id="GO:0005788">
    <property type="term" value="C:endoplasmic reticulum lumen"/>
    <property type="evidence" value="ECO:0007669"/>
    <property type="project" value="TreeGrafter"/>
</dbReference>
<evidence type="ECO:0000256" key="1">
    <source>
        <dbReference type="ARBA" id="ARBA00005742"/>
    </source>
</evidence>
<organism evidence="6 7">
    <name type="scientific">Scylla paramamosain</name>
    <name type="common">Mud crab</name>
    <dbReference type="NCBI Taxonomy" id="85552"/>
    <lineage>
        <taxon>Eukaryota</taxon>
        <taxon>Metazoa</taxon>
        <taxon>Ecdysozoa</taxon>
        <taxon>Arthropoda</taxon>
        <taxon>Crustacea</taxon>
        <taxon>Multicrustacea</taxon>
        <taxon>Malacostraca</taxon>
        <taxon>Eumalacostraca</taxon>
        <taxon>Eucarida</taxon>
        <taxon>Decapoda</taxon>
        <taxon>Pleocyemata</taxon>
        <taxon>Brachyura</taxon>
        <taxon>Eubrachyura</taxon>
        <taxon>Portunoidea</taxon>
        <taxon>Portunidae</taxon>
        <taxon>Portuninae</taxon>
        <taxon>Scylla</taxon>
    </lineage>
</organism>
<dbReference type="SUPFAM" id="SSF52833">
    <property type="entry name" value="Thioredoxin-like"/>
    <property type="match status" value="1"/>
</dbReference>
<dbReference type="PANTHER" id="PTHR13077:SF7">
    <property type="entry name" value="SELENOPROTEIN M"/>
    <property type="match status" value="1"/>
</dbReference>
<keyword evidence="7" id="KW-1185">Reference proteome</keyword>
<accession>A0AAW0U833</accession>
<gene>
    <name evidence="6" type="ORF">O3P69_005687</name>
</gene>
<evidence type="ECO:0000313" key="6">
    <source>
        <dbReference type="EMBL" id="KAK8395754.1"/>
    </source>
</evidence>
<feature type="domain" description="Selenoprotein F/M" evidence="5">
    <location>
        <begin position="3"/>
        <end position="55"/>
    </location>
</feature>
<dbReference type="InterPro" id="IPR038219">
    <property type="entry name" value="Sep15/SelM_sf"/>
</dbReference>
<dbReference type="InterPro" id="IPR036249">
    <property type="entry name" value="Thioredoxin-like_sf"/>
</dbReference>
<keyword evidence="3" id="KW-0712">Selenocysteine</keyword>